<protein>
    <submittedName>
        <fullName evidence="1">Uncharacterized protein</fullName>
    </submittedName>
</protein>
<name>A0A8C0GKE4_CHEAB</name>
<sequence length="107" mass="11765">MTSTKEQAAISRLMGFLQEWDNASKAARSHMLDNFIKANQGKTGPELELEFSQGASLFLARLTSWLRLTYLLPQDASGGGGAIERKILSQIFFSPIQFKVAPLCGNT</sequence>
<organism evidence="1 2">
    <name type="scientific">Chelonoidis abingdonii</name>
    <name type="common">Abingdon island giant tortoise</name>
    <name type="synonym">Testudo abingdonii</name>
    <dbReference type="NCBI Taxonomy" id="106734"/>
    <lineage>
        <taxon>Eukaryota</taxon>
        <taxon>Metazoa</taxon>
        <taxon>Chordata</taxon>
        <taxon>Craniata</taxon>
        <taxon>Vertebrata</taxon>
        <taxon>Euteleostomi</taxon>
        <taxon>Archelosauria</taxon>
        <taxon>Testudinata</taxon>
        <taxon>Testudines</taxon>
        <taxon>Cryptodira</taxon>
        <taxon>Durocryptodira</taxon>
        <taxon>Testudinoidea</taxon>
        <taxon>Testudinidae</taxon>
        <taxon>Chelonoidis</taxon>
    </lineage>
</organism>
<dbReference type="OMA" id="TRITAWM"/>
<dbReference type="Pfam" id="PF17741">
    <property type="entry name" value="DUF5578"/>
    <property type="match status" value="1"/>
</dbReference>
<accession>A0A8C0GKE4</accession>
<dbReference type="Ensembl" id="ENSCABT00000009381.1">
    <property type="protein sequence ID" value="ENSCABP00000008556.1"/>
    <property type="gene ID" value="ENSCABG00000006465.1"/>
</dbReference>
<dbReference type="PANTHER" id="PTHR34258">
    <property type="entry name" value="ARMADILLO-LIKE HELICAL DOMAIN CONTAINING PROTEIN 1"/>
    <property type="match status" value="1"/>
</dbReference>
<dbReference type="PANTHER" id="PTHR34258:SF1">
    <property type="entry name" value="ARMADILLO-LIKE HELICAL DOMAIN CONTAINING PROTEIN 1"/>
    <property type="match status" value="1"/>
</dbReference>
<proteinExistence type="predicted"/>
<dbReference type="AlphaFoldDB" id="A0A8C0GKE4"/>
<dbReference type="GeneTree" id="ENSGT00950000184903"/>
<reference evidence="1" key="2">
    <citation type="submission" date="2025-09" db="UniProtKB">
        <authorList>
            <consortium name="Ensembl"/>
        </authorList>
    </citation>
    <scope>IDENTIFICATION</scope>
</reference>
<keyword evidence="2" id="KW-1185">Reference proteome</keyword>
<dbReference type="InterPro" id="IPR041090">
    <property type="entry name" value="DUF5578"/>
</dbReference>
<dbReference type="Proteomes" id="UP000694404">
    <property type="component" value="Unplaced"/>
</dbReference>
<evidence type="ECO:0000313" key="1">
    <source>
        <dbReference type="Ensembl" id="ENSCABP00000008556.1"/>
    </source>
</evidence>
<evidence type="ECO:0000313" key="2">
    <source>
        <dbReference type="Proteomes" id="UP000694404"/>
    </source>
</evidence>
<reference evidence="1" key="1">
    <citation type="submission" date="2025-08" db="UniProtKB">
        <authorList>
            <consortium name="Ensembl"/>
        </authorList>
    </citation>
    <scope>IDENTIFICATION</scope>
</reference>